<dbReference type="AlphaFoldDB" id="A0A1S8TAV0"/>
<evidence type="ECO:0000256" key="4">
    <source>
        <dbReference type="ARBA" id="ARBA00022741"/>
    </source>
</evidence>
<sequence>MYGTLKKIFQFAGEKKRLLKKSLFFSFLCGIFASLQFAALYLVFDALLEDNKDSRIIWMSFAIMLVSVIGRIVTTYFSTMDQTETGYCMVADKRIHIGDRLRYIPMGYFNRNSIGNITAIVTTTLGDVENTAARVLVSVVGGFLSSIALTLAIFYFNFNIGILAIIGILCYLLVTELSQNKSSKLSAKRQNGQEELVESVLEYIQGMNVVKAFGMEKESSQSILSVIKKSCSNNIKLTYSSVPYDALKEFVLRIFSTALLVYSIYLYVNGTLSLGYSLIFIIASFMIFSDLENAGNMASLLQMLGASMDTSNTIDDTPVMDTDGKDIKIESADIVFDNVDFSYADRKILDKVNISIPAKTTTAIIGPSGSGKSTMCNLLARFWDIQGGKITVGGHDIRDFKLDSLMKNISIVFQNVYLFADSIENNIKFGKPDATHEEVIEAAKKACSHNFIMKLPNGYNTVIGEGGGTLSGGEKQRISIARAILKDAPVIILDEATSSVDPENEEELQNAIEALTYNKTIIMIAHRLKTVRNADQILVLKNSHIIQRGTHDELINQKGLYADFISARQEAVGWQLSRTEAV</sequence>
<evidence type="ECO:0000313" key="12">
    <source>
        <dbReference type="Proteomes" id="UP000190890"/>
    </source>
</evidence>
<keyword evidence="11" id="KW-0378">Hydrolase</keyword>
<accession>A0A1S8TAV0</accession>
<dbReference type="SMART" id="SM00382">
    <property type="entry name" value="AAA"/>
    <property type="match status" value="1"/>
</dbReference>
<keyword evidence="7 8" id="KW-0472">Membrane</keyword>
<evidence type="ECO:0000313" key="11">
    <source>
        <dbReference type="EMBL" id="OOM74878.1"/>
    </source>
</evidence>
<dbReference type="SUPFAM" id="SSF52540">
    <property type="entry name" value="P-loop containing nucleoside triphosphate hydrolases"/>
    <property type="match status" value="1"/>
</dbReference>
<dbReference type="GO" id="GO:0005524">
    <property type="term" value="F:ATP binding"/>
    <property type="evidence" value="ECO:0007669"/>
    <property type="project" value="UniProtKB-KW"/>
</dbReference>
<dbReference type="InterPro" id="IPR039421">
    <property type="entry name" value="Type_1_exporter"/>
</dbReference>
<gene>
    <name evidence="11" type="primary">msbA_4</name>
    <name evidence="11" type="ORF">CLPUN_36050</name>
</gene>
<dbReference type="InterPro" id="IPR011527">
    <property type="entry name" value="ABC1_TM_dom"/>
</dbReference>
<dbReference type="PROSITE" id="PS50929">
    <property type="entry name" value="ABC_TM1F"/>
    <property type="match status" value="1"/>
</dbReference>
<evidence type="ECO:0000256" key="2">
    <source>
        <dbReference type="ARBA" id="ARBA00022448"/>
    </source>
</evidence>
<feature type="domain" description="ABC transporter" evidence="9">
    <location>
        <begin position="334"/>
        <end position="567"/>
    </location>
</feature>
<organism evidence="11 12">
    <name type="scientific">Clostridium puniceum</name>
    <dbReference type="NCBI Taxonomy" id="29367"/>
    <lineage>
        <taxon>Bacteria</taxon>
        <taxon>Bacillati</taxon>
        <taxon>Bacillota</taxon>
        <taxon>Clostridia</taxon>
        <taxon>Eubacteriales</taxon>
        <taxon>Clostridiaceae</taxon>
        <taxon>Clostridium</taxon>
    </lineage>
</organism>
<dbReference type="Pfam" id="PF00664">
    <property type="entry name" value="ABC_membrane"/>
    <property type="match status" value="1"/>
</dbReference>
<dbReference type="EMBL" id="LZZM01000192">
    <property type="protein sequence ID" value="OOM74878.1"/>
    <property type="molecule type" value="Genomic_DNA"/>
</dbReference>
<dbReference type="PROSITE" id="PS00211">
    <property type="entry name" value="ABC_TRANSPORTER_1"/>
    <property type="match status" value="1"/>
</dbReference>
<feature type="domain" description="ABC transmembrane type-1" evidence="10">
    <location>
        <begin position="22"/>
        <end position="303"/>
    </location>
</feature>
<feature type="transmembrane region" description="Helical" evidence="8">
    <location>
        <begin position="135"/>
        <end position="154"/>
    </location>
</feature>
<evidence type="ECO:0000256" key="3">
    <source>
        <dbReference type="ARBA" id="ARBA00022692"/>
    </source>
</evidence>
<keyword evidence="4" id="KW-0547">Nucleotide-binding</keyword>
<feature type="transmembrane region" description="Helical" evidence="8">
    <location>
        <begin position="23"/>
        <end position="44"/>
    </location>
</feature>
<dbReference type="Gene3D" id="3.40.50.300">
    <property type="entry name" value="P-loop containing nucleotide triphosphate hydrolases"/>
    <property type="match status" value="1"/>
</dbReference>
<dbReference type="InterPro" id="IPR017871">
    <property type="entry name" value="ABC_transporter-like_CS"/>
</dbReference>
<dbReference type="EC" id="3.6.3.-" evidence="11"/>
<dbReference type="Proteomes" id="UP000190890">
    <property type="component" value="Unassembled WGS sequence"/>
</dbReference>
<feature type="transmembrane region" description="Helical" evidence="8">
    <location>
        <begin position="274"/>
        <end position="291"/>
    </location>
</feature>
<evidence type="ECO:0000256" key="6">
    <source>
        <dbReference type="ARBA" id="ARBA00022989"/>
    </source>
</evidence>
<dbReference type="GO" id="GO:0016887">
    <property type="term" value="F:ATP hydrolysis activity"/>
    <property type="evidence" value="ECO:0007669"/>
    <property type="project" value="InterPro"/>
</dbReference>
<evidence type="ECO:0000259" key="10">
    <source>
        <dbReference type="PROSITE" id="PS50929"/>
    </source>
</evidence>
<keyword evidence="2" id="KW-0813">Transport</keyword>
<evidence type="ECO:0000259" key="9">
    <source>
        <dbReference type="PROSITE" id="PS50893"/>
    </source>
</evidence>
<reference evidence="11 12" key="1">
    <citation type="submission" date="2016-05" db="EMBL/GenBank/DDBJ databases">
        <title>Microbial solvent formation.</title>
        <authorList>
            <person name="Poehlein A."/>
            <person name="Montoya Solano J.D."/>
            <person name="Flitsch S."/>
            <person name="Krabben P."/>
            <person name="Duerre P."/>
            <person name="Daniel R."/>
        </authorList>
    </citation>
    <scope>NUCLEOTIDE SEQUENCE [LARGE SCALE GENOMIC DNA]</scope>
    <source>
        <strain evidence="11 12">DSM 2619</strain>
    </source>
</reference>
<name>A0A1S8TAV0_9CLOT</name>
<dbReference type="RefSeq" id="WP_077848618.1">
    <property type="nucleotide sequence ID" value="NZ_LZZM01000192.1"/>
</dbReference>
<comment type="subcellular location">
    <subcellularLocation>
        <location evidence="1">Cell membrane</location>
        <topology evidence="1">Multi-pass membrane protein</topology>
    </subcellularLocation>
</comment>
<dbReference type="GO" id="GO:0015421">
    <property type="term" value="F:ABC-type oligopeptide transporter activity"/>
    <property type="evidence" value="ECO:0007669"/>
    <property type="project" value="TreeGrafter"/>
</dbReference>
<dbReference type="OrthoDB" id="9762778at2"/>
<proteinExistence type="predicted"/>
<evidence type="ECO:0000256" key="7">
    <source>
        <dbReference type="ARBA" id="ARBA00023136"/>
    </source>
</evidence>
<dbReference type="PANTHER" id="PTHR43394">
    <property type="entry name" value="ATP-DEPENDENT PERMEASE MDL1, MITOCHONDRIAL"/>
    <property type="match status" value="1"/>
</dbReference>
<dbReference type="SUPFAM" id="SSF90123">
    <property type="entry name" value="ABC transporter transmembrane region"/>
    <property type="match status" value="1"/>
</dbReference>
<dbReference type="InterPro" id="IPR003593">
    <property type="entry name" value="AAA+_ATPase"/>
</dbReference>
<feature type="transmembrane region" description="Helical" evidence="8">
    <location>
        <begin position="160"/>
        <end position="178"/>
    </location>
</feature>
<keyword evidence="12" id="KW-1185">Reference proteome</keyword>
<evidence type="ECO:0000256" key="1">
    <source>
        <dbReference type="ARBA" id="ARBA00004651"/>
    </source>
</evidence>
<dbReference type="FunFam" id="3.40.50.300:FF:000287">
    <property type="entry name" value="Multidrug ABC transporter ATP-binding protein"/>
    <property type="match status" value="1"/>
</dbReference>
<dbReference type="CDD" id="cd07346">
    <property type="entry name" value="ABC_6TM_exporters"/>
    <property type="match status" value="1"/>
</dbReference>
<dbReference type="PANTHER" id="PTHR43394:SF1">
    <property type="entry name" value="ATP-BINDING CASSETTE SUB-FAMILY B MEMBER 10, MITOCHONDRIAL"/>
    <property type="match status" value="1"/>
</dbReference>
<dbReference type="Gene3D" id="1.20.1560.10">
    <property type="entry name" value="ABC transporter type 1, transmembrane domain"/>
    <property type="match status" value="1"/>
</dbReference>
<protein>
    <submittedName>
        <fullName evidence="11">Lipid A export ATP-binding/permease protein MsbA</fullName>
        <ecNumber evidence="11">3.6.3.-</ecNumber>
    </submittedName>
</protein>
<dbReference type="InterPro" id="IPR027417">
    <property type="entry name" value="P-loop_NTPase"/>
</dbReference>
<keyword evidence="6 8" id="KW-1133">Transmembrane helix</keyword>
<keyword evidence="3 8" id="KW-0812">Transmembrane</keyword>
<comment type="caution">
    <text evidence="11">The sequence shown here is derived from an EMBL/GenBank/DDBJ whole genome shotgun (WGS) entry which is preliminary data.</text>
</comment>
<dbReference type="InterPro" id="IPR036640">
    <property type="entry name" value="ABC1_TM_sf"/>
</dbReference>
<evidence type="ECO:0000256" key="5">
    <source>
        <dbReference type="ARBA" id="ARBA00022840"/>
    </source>
</evidence>
<feature type="transmembrane region" description="Helical" evidence="8">
    <location>
        <begin position="56"/>
        <end position="77"/>
    </location>
</feature>
<keyword evidence="5 11" id="KW-0067">ATP-binding</keyword>
<dbReference type="Pfam" id="PF00005">
    <property type="entry name" value="ABC_tran"/>
    <property type="match status" value="1"/>
</dbReference>
<dbReference type="STRING" id="29367.CLPUN_36050"/>
<dbReference type="InterPro" id="IPR003439">
    <property type="entry name" value="ABC_transporter-like_ATP-bd"/>
</dbReference>
<evidence type="ECO:0000256" key="8">
    <source>
        <dbReference type="SAM" id="Phobius"/>
    </source>
</evidence>
<dbReference type="GO" id="GO:0005886">
    <property type="term" value="C:plasma membrane"/>
    <property type="evidence" value="ECO:0007669"/>
    <property type="project" value="UniProtKB-SubCell"/>
</dbReference>
<dbReference type="PROSITE" id="PS50893">
    <property type="entry name" value="ABC_TRANSPORTER_2"/>
    <property type="match status" value="1"/>
</dbReference>